<organism evidence="1 2">
    <name type="scientific">Arcicella aquatica</name>
    <dbReference type="NCBI Taxonomy" id="217141"/>
    <lineage>
        <taxon>Bacteria</taxon>
        <taxon>Pseudomonadati</taxon>
        <taxon>Bacteroidota</taxon>
        <taxon>Cytophagia</taxon>
        <taxon>Cytophagales</taxon>
        <taxon>Flectobacillaceae</taxon>
        <taxon>Arcicella</taxon>
    </lineage>
</organism>
<accession>A0ABU5QRI9</accession>
<dbReference type="EMBL" id="JAYFUL010000030">
    <property type="protein sequence ID" value="MEA5259439.1"/>
    <property type="molecule type" value="Genomic_DNA"/>
</dbReference>
<dbReference type="Proteomes" id="UP001304671">
    <property type="component" value="Unassembled WGS sequence"/>
</dbReference>
<comment type="caution">
    <text evidence="1">The sequence shown here is derived from an EMBL/GenBank/DDBJ whole genome shotgun (WGS) entry which is preliminary data.</text>
</comment>
<proteinExistence type="predicted"/>
<reference evidence="1 2" key="1">
    <citation type="submission" date="2023-12" db="EMBL/GenBank/DDBJ databases">
        <title>Novel species of the genus Arcicella isolated from rivers.</title>
        <authorList>
            <person name="Lu H."/>
        </authorList>
    </citation>
    <scope>NUCLEOTIDE SEQUENCE [LARGE SCALE GENOMIC DNA]</scope>
    <source>
        <strain evidence="1 2">LMG 21963</strain>
    </source>
</reference>
<protein>
    <submittedName>
        <fullName evidence="1">Helix-turn-helix domain-containing protein</fullName>
    </submittedName>
</protein>
<keyword evidence="2" id="KW-1185">Reference proteome</keyword>
<name>A0ABU5QRI9_9BACT</name>
<sequence length="90" mass="10252">MRQLIVTLSDSQEQELQDLVAHHPKAYIREKACAILKIAQGHPGIWVAQNGLLRKRRKNTVYDWVHSYQTQGITGLFVKKGRGLKPSFSP</sequence>
<dbReference type="RefSeq" id="WP_323251054.1">
    <property type="nucleotide sequence ID" value="NZ_JAYFUL010000030.1"/>
</dbReference>
<gene>
    <name evidence="1" type="ORF">VB264_16690</name>
</gene>
<evidence type="ECO:0000313" key="2">
    <source>
        <dbReference type="Proteomes" id="UP001304671"/>
    </source>
</evidence>
<evidence type="ECO:0000313" key="1">
    <source>
        <dbReference type="EMBL" id="MEA5259439.1"/>
    </source>
</evidence>